<evidence type="ECO:0000313" key="2">
    <source>
        <dbReference type="Proteomes" id="UP000029843"/>
    </source>
</evidence>
<protein>
    <submittedName>
        <fullName evidence="1">Uncharacterized protein</fullName>
    </submittedName>
</protein>
<gene>
    <name evidence="1" type="ORF">ND2E_4120</name>
</gene>
<reference evidence="1 2" key="1">
    <citation type="submission" date="2014-08" db="EMBL/GenBank/DDBJ databases">
        <title>Genomic and Phenotypic Diversity of Colwellia psychrerythraea strains from Disparate Marine Basins.</title>
        <authorList>
            <person name="Techtmann S.M."/>
            <person name="Stelling S.C."/>
            <person name="Utturkar S.M."/>
            <person name="Alshibli N."/>
            <person name="Harris A."/>
            <person name="Brown S.D."/>
            <person name="Hazen T.C."/>
        </authorList>
    </citation>
    <scope>NUCLEOTIDE SEQUENCE [LARGE SCALE GENOMIC DNA]</scope>
    <source>
        <strain evidence="1 2">ND2E</strain>
    </source>
</reference>
<dbReference type="Proteomes" id="UP000029843">
    <property type="component" value="Unassembled WGS sequence"/>
</dbReference>
<accession>A0A099KC29</accession>
<dbReference type="EMBL" id="JQED01000047">
    <property type="protein sequence ID" value="KGJ88284.1"/>
    <property type="molecule type" value="Genomic_DNA"/>
</dbReference>
<evidence type="ECO:0000313" key="1">
    <source>
        <dbReference type="EMBL" id="KGJ88284.1"/>
    </source>
</evidence>
<comment type="caution">
    <text evidence="1">The sequence shown here is derived from an EMBL/GenBank/DDBJ whole genome shotgun (WGS) entry which is preliminary data.</text>
</comment>
<name>A0A099KC29_COLPS</name>
<organism evidence="1 2">
    <name type="scientific">Colwellia psychrerythraea</name>
    <name type="common">Vibrio psychroerythus</name>
    <dbReference type="NCBI Taxonomy" id="28229"/>
    <lineage>
        <taxon>Bacteria</taxon>
        <taxon>Pseudomonadati</taxon>
        <taxon>Pseudomonadota</taxon>
        <taxon>Gammaproteobacteria</taxon>
        <taxon>Alteromonadales</taxon>
        <taxon>Colwelliaceae</taxon>
        <taxon>Colwellia</taxon>
    </lineage>
</organism>
<sequence length="32" mass="3365">MARIKLVLLGAIGKSSLSVDLEGNNHSFIIAP</sequence>
<dbReference type="AlphaFoldDB" id="A0A099KC29"/>
<proteinExistence type="predicted"/>